<gene>
    <name evidence="2" type="ORF">V6N12_035329</name>
</gene>
<protein>
    <submittedName>
        <fullName evidence="2">Uncharacterized protein</fullName>
    </submittedName>
</protein>
<evidence type="ECO:0000313" key="2">
    <source>
        <dbReference type="EMBL" id="KAK8510006.1"/>
    </source>
</evidence>
<proteinExistence type="predicted"/>
<organism evidence="2 3">
    <name type="scientific">Hibiscus sabdariffa</name>
    <name type="common">roselle</name>
    <dbReference type="NCBI Taxonomy" id="183260"/>
    <lineage>
        <taxon>Eukaryota</taxon>
        <taxon>Viridiplantae</taxon>
        <taxon>Streptophyta</taxon>
        <taxon>Embryophyta</taxon>
        <taxon>Tracheophyta</taxon>
        <taxon>Spermatophyta</taxon>
        <taxon>Magnoliopsida</taxon>
        <taxon>eudicotyledons</taxon>
        <taxon>Gunneridae</taxon>
        <taxon>Pentapetalae</taxon>
        <taxon>rosids</taxon>
        <taxon>malvids</taxon>
        <taxon>Malvales</taxon>
        <taxon>Malvaceae</taxon>
        <taxon>Malvoideae</taxon>
        <taxon>Hibiscus</taxon>
    </lineage>
</organism>
<keyword evidence="3" id="KW-1185">Reference proteome</keyword>
<dbReference type="EMBL" id="JBBPBM010000089">
    <property type="protein sequence ID" value="KAK8510006.1"/>
    <property type="molecule type" value="Genomic_DNA"/>
</dbReference>
<evidence type="ECO:0000256" key="1">
    <source>
        <dbReference type="SAM" id="MobiDB-lite"/>
    </source>
</evidence>
<dbReference type="Proteomes" id="UP001472677">
    <property type="component" value="Unassembled WGS sequence"/>
</dbReference>
<feature type="region of interest" description="Disordered" evidence="1">
    <location>
        <begin position="1"/>
        <end position="99"/>
    </location>
</feature>
<evidence type="ECO:0000313" key="3">
    <source>
        <dbReference type="Proteomes" id="UP001472677"/>
    </source>
</evidence>
<reference evidence="2 3" key="1">
    <citation type="journal article" date="2024" name="G3 (Bethesda)">
        <title>Genome assembly of Hibiscus sabdariffa L. provides insights into metabolisms of medicinal natural products.</title>
        <authorList>
            <person name="Kim T."/>
        </authorList>
    </citation>
    <scope>NUCLEOTIDE SEQUENCE [LARGE SCALE GENOMIC DNA]</scope>
    <source>
        <strain evidence="2">TK-2024</strain>
        <tissue evidence="2">Old leaves</tissue>
    </source>
</reference>
<comment type="caution">
    <text evidence="2">The sequence shown here is derived from an EMBL/GenBank/DDBJ whole genome shotgun (WGS) entry which is preliminary data.</text>
</comment>
<sequence>METENGSTPTSEPVTSGGSQQSFKEGQKTGSKAAIADNVQESVEMEPIHGQQNEGAAVGDEDQSYNETRAEGPINDQGSRESDRLGESSSTNEVLGTVDIDNTVHDSVHSSKSTHGICVEDTPVSHQQQSGLPNSHQQFDHEDITVDGNIPFDIPAVLKSMLPR</sequence>
<accession>A0ABR2BS70</accession>
<name>A0ABR2BS70_9ROSI</name>
<feature type="compositionally biased region" description="Polar residues" evidence="1">
    <location>
        <begin position="1"/>
        <end position="30"/>
    </location>
</feature>